<evidence type="ECO:0000313" key="3">
    <source>
        <dbReference type="Proteomes" id="UP000008037"/>
    </source>
</evidence>
<name>K0IMS9_NITGG</name>
<dbReference type="InParanoid" id="K0IMS9"/>
<dbReference type="SUPFAM" id="SSF57667">
    <property type="entry name" value="beta-beta-alpha zinc fingers"/>
    <property type="match status" value="1"/>
</dbReference>
<dbReference type="HOGENOM" id="CLU_160433_0_0_2"/>
<dbReference type="STRING" id="1237085.Ngar_c12190"/>
<dbReference type="BioCyc" id="CNIT1237085:G1324-1217-MONOMER"/>
<dbReference type="Gene3D" id="3.30.160.60">
    <property type="entry name" value="Classic Zinc Finger"/>
    <property type="match status" value="1"/>
</dbReference>
<dbReference type="OrthoDB" id="380640at2157"/>
<sequence length="112" mass="12590">MSEETPISGPSSSSRFVCKVCGNTFDRRDVLNEHIAEAHHQKRTVTVNDIVNGVFEGKINLPKTKAEIVQYVEENKDKPAVTPEVIQVVKNMPDKQYFDEADLAYGIEQGIR</sequence>
<reference evidence="2 3" key="1">
    <citation type="journal article" date="2012" name="Environ. Microbiol.">
        <title>The genome of the ammonia-oxidizing Candidatus Nitrososphaera gargensis: insights into metabolic versatility and environmental adaptations.</title>
        <authorList>
            <person name="Spang A."/>
            <person name="Poehlein A."/>
            <person name="Offre P."/>
            <person name="Zumbragel S."/>
            <person name="Haider S."/>
            <person name="Rychlik N."/>
            <person name="Nowka B."/>
            <person name="Schmeisser C."/>
            <person name="Lebedeva E.V."/>
            <person name="Rattei T."/>
            <person name="Bohm C."/>
            <person name="Schmid M."/>
            <person name="Galushko A."/>
            <person name="Hatzenpichler R."/>
            <person name="Weinmaier T."/>
            <person name="Daniel R."/>
            <person name="Schleper C."/>
            <person name="Spieck E."/>
            <person name="Streit W."/>
            <person name="Wagner M."/>
        </authorList>
    </citation>
    <scope>NUCLEOTIDE SEQUENCE [LARGE SCALE GENOMIC DNA]</scope>
    <source>
        <strain evidence="3">Ga9.2</strain>
    </source>
</reference>
<gene>
    <name evidence="2" type="ordered locus">Ngar_c12190</name>
</gene>
<dbReference type="PROSITE" id="PS50157">
    <property type="entry name" value="ZINC_FINGER_C2H2_2"/>
    <property type="match status" value="1"/>
</dbReference>
<dbReference type="InterPro" id="IPR013087">
    <property type="entry name" value="Znf_C2H2_type"/>
</dbReference>
<accession>K0IMS9</accession>
<evidence type="ECO:0000313" key="2">
    <source>
        <dbReference type="EMBL" id="AFU58159.1"/>
    </source>
</evidence>
<keyword evidence="3" id="KW-1185">Reference proteome</keyword>
<protein>
    <submittedName>
        <fullName evidence="2">Zinc finger C2H2 domain-containing protein</fullName>
    </submittedName>
</protein>
<evidence type="ECO:0000259" key="1">
    <source>
        <dbReference type="PROSITE" id="PS50157"/>
    </source>
</evidence>
<dbReference type="Proteomes" id="UP000008037">
    <property type="component" value="Chromosome"/>
</dbReference>
<organism evidence="2 3">
    <name type="scientific">Nitrososphaera gargensis (strain Ga9.2)</name>
    <dbReference type="NCBI Taxonomy" id="1237085"/>
    <lineage>
        <taxon>Archaea</taxon>
        <taxon>Nitrososphaerota</taxon>
        <taxon>Nitrososphaeria</taxon>
        <taxon>Nitrososphaerales</taxon>
        <taxon>Nitrososphaeraceae</taxon>
        <taxon>Nitrososphaera</taxon>
    </lineage>
</organism>
<dbReference type="RefSeq" id="WP_015018696.1">
    <property type="nucleotide sequence ID" value="NC_018719.1"/>
</dbReference>
<dbReference type="KEGG" id="nga:Ngar_c12190"/>
<dbReference type="PROSITE" id="PS00028">
    <property type="entry name" value="ZINC_FINGER_C2H2_1"/>
    <property type="match status" value="1"/>
</dbReference>
<dbReference type="AlphaFoldDB" id="K0IMS9"/>
<dbReference type="EMBL" id="CP002408">
    <property type="protein sequence ID" value="AFU58159.1"/>
    <property type="molecule type" value="Genomic_DNA"/>
</dbReference>
<proteinExistence type="predicted"/>
<feature type="domain" description="C2H2-type" evidence="1">
    <location>
        <begin position="16"/>
        <end position="44"/>
    </location>
</feature>
<dbReference type="InterPro" id="IPR036236">
    <property type="entry name" value="Znf_C2H2_sf"/>
</dbReference>
<dbReference type="GeneID" id="13797478"/>